<proteinExistence type="inferred from homology"/>
<dbReference type="PROSITE" id="PS00092">
    <property type="entry name" value="N6_MTASE"/>
    <property type="match status" value="1"/>
</dbReference>
<feature type="domain" description="Ribosomal RNA large subunit methyltransferase K/L-like methyltransferase" evidence="18">
    <location>
        <begin position="177"/>
        <end position="224"/>
    </location>
</feature>
<evidence type="ECO:0000256" key="1">
    <source>
        <dbReference type="ARBA" id="ARBA00004496"/>
    </source>
</evidence>
<comment type="subunit">
    <text evidence="11">Part of the heterodimeric TRMT11-TRM112 methyltransferase complex; this complex forms an active tRNA methyltransferase, where TRMT112 acts as an activator of the catalytic subunit TRMT11.</text>
</comment>
<evidence type="ECO:0000256" key="4">
    <source>
        <dbReference type="ARBA" id="ARBA00022603"/>
    </source>
</evidence>
<dbReference type="InterPro" id="IPR005331">
    <property type="entry name" value="Sulfotransferase"/>
</dbReference>
<dbReference type="Gene3D" id="3.40.50.300">
    <property type="entry name" value="P-loop containing nucleotide triphosphate hydrolases"/>
    <property type="match status" value="1"/>
</dbReference>
<keyword evidence="17" id="KW-0472">Membrane</keyword>
<evidence type="ECO:0000256" key="8">
    <source>
        <dbReference type="ARBA" id="ARBA00022884"/>
    </source>
</evidence>
<feature type="transmembrane region" description="Helical" evidence="17">
    <location>
        <begin position="427"/>
        <end position="447"/>
    </location>
</feature>
<dbReference type="Pfam" id="PF03567">
    <property type="entry name" value="Sulfotransfer_2"/>
    <property type="match status" value="1"/>
</dbReference>
<evidence type="ECO:0000313" key="20">
    <source>
        <dbReference type="EMBL" id="CAG5095500.1"/>
    </source>
</evidence>
<dbReference type="PANTHER" id="PTHR13370">
    <property type="entry name" value="RNA METHYLASE-RELATED"/>
    <property type="match status" value="1"/>
</dbReference>
<keyword evidence="7 15" id="KW-0819">tRNA processing</keyword>
<keyword evidence="5 15" id="KW-0808">Transferase</keyword>
<reference evidence="20 21" key="1">
    <citation type="submission" date="2021-04" db="EMBL/GenBank/DDBJ databases">
        <authorList>
            <person name="Bliznina A."/>
        </authorList>
    </citation>
    <scope>NUCLEOTIDE SEQUENCE [LARGE SCALE GENOMIC DNA]</scope>
</reference>
<dbReference type="Pfam" id="PF25904">
    <property type="entry name" value="Tmrp11_N"/>
    <property type="match status" value="1"/>
</dbReference>
<evidence type="ECO:0000259" key="18">
    <source>
        <dbReference type="Pfam" id="PF01170"/>
    </source>
</evidence>
<dbReference type="InterPro" id="IPR002052">
    <property type="entry name" value="DNA_methylase_N6_adenine_CS"/>
</dbReference>
<feature type="coiled-coil region" evidence="16">
    <location>
        <begin position="462"/>
        <end position="489"/>
    </location>
</feature>
<evidence type="ECO:0000256" key="2">
    <source>
        <dbReference type="ARBA" id="ARBA00022490"/>
    </source>
</evidence>
<evidence type="ECO:0000313" key="21">
    <source>
        <dbReference type="Proteomes" id="UP001158576"/>
    </source>
</evidence>
<dbReference type="InterPro" id="IPR029063">
    <property type="entry name" value="SAM-dependent_MTases_sf"/>
</dbReference>
<evidence type="ECO:0000256" key="14">
    <source>
        <dbReference type="ARBA" id="ARBA00075308"/>
    </source>
</evidence>
<evidence type="ECO:0000256" key="12">
    <source>
        <dbReference type="ARBA" id="ARBA00066937"/>
    </source>
</evidence>
<dbReference type="PANTHER" id="PTHR13370:SF3">
    <property type="entry name" value="TRNA (GUANINE(10)-N2)-METHYLTRANSFERASE HOMOLOG"/>
    <property type="match status" value="1"/>
</dbReference>
<sequence>MAELRALAELMKIPAHHFSDAECALNNVRFNLKEDKDITEVKLRELCSRSISIYGLYELWEEGASYEEVHKNFRENDDSLRAPFYEKEFAFEIELIHRKKMTMPERIRKFDSFANCLPMRGKINLKNPECKITIIENYGIPKDNSPRREDDLVYVSVGRFLCNGQRNLIEKYAVRNRVAVGNTSMDAELCLFMTNLAQVSAGSLVFDPFCGTGSMLLTSAHFKSMVLGSDICWNVMMAKGKSARMGQENRKPNETLRGALEGFGLGGHCVDSLVIDNNINPWRGIDGGWFDAIITDPPYGVREKSEKVGTSKKFDDWIDFDGTHFPDKVAYNLNDVFADLMKFSNKHLRVGGRLVFWYPVSREELKKHGKLLYPRHSSFELFCDCEQILNMRTSRILLVYSKIQSHHSEDVDASGDMVVLRRRQLNLIRGCVFLFGLFGMLAFLYYFTEDTKEIQRKLENVLKDINIDTENAMEAIKELEDHLEDLEIRPMPEAQFVVYNRVPKCASMSMTTLSYKLGGKNNFKVESPYEPGEKPEKTITEQREFVDFLQNQEPPYMYIRHQYYIDFSELNEDFSAAYINMIRDPIDRFESFYYFSRFGNEKGGGGNARLSDEQLVPYFCGMDAECNNRHIRAVQIAKEHIEENYLFVGTLEEMDLSLGILEQLLPGFFSGARELTVSDESQNMKTQTKTLNKKKTSPETREWLKENTSLKLEYELYDFVVERLHRAAKKLKVS</sequence>
<evidence type="ECO:0000256" key="15">
    <source>
        <dbReference type="PROSITE-ProRule" id="PRU00959"/>
    </source>
</evidence>
<comment type="function">
    <text evidence="10">Catalytic subunit of the TRMT11-TRM112 methyltransferase complex, that specifically mediates the S-adenosyl-L-methionine-dependent N(2)-methylation of guanosine nucleotide at position 10 (m2G10) in tRNAs. This is one of the major tRNA (guanine-N(2))-methyltransferases.</text>
</comment>
<evidence type="ECO:0000256" key="13">
    <source>
        <dbReference type="ARBA" id="ARBA00067484"/>
    </source>
</evidence>
<keyword evidence="17" id="KW-0812">Transmembrane</keyword>
<dbReference type="Pfam" id="PF01170">
    <property type="entry name" value="UPF0020"/>
    <property type="match status" value="1"/>
</dbReference>
<keyword evidence="21" id="KW-1185">Reference proteome</keyword>
<dbReference type="PRINTS" id="PR00507">
    <property type="entry name" value="N12N6MTFRASE"/>
</dbReference>
<dbReference type="EC" id="2.1.1.214" evidence="12"/>
<dbReference type="InterPro" id="IPR016691">
    <property type="entry name" value="TRMT11"/>
</dbReference>
<accession>A0ABN7SAX8</accession>
<dbReference type="Proteomes" id="UP001158576">
    <property type="component" value="Chromosome XSR"/>
</dbReference>
<evidence type="ECO:0000256" key="9">
    <source>
        <dbReference type="ARBA" id="ARBA00050985"/>
    </source>
</evidence>
<dbReference type="EMBL" id="OU015569">
    <property type="protein sequence ID" value="CAG5095500.1"/>
    <property type="molecule type" value="Genomic_DNA"/>
</dbReference>
<evidence type="ECO:0000256" key="10">
    <source>
        <dbReference type="ARBA" id="ARBA00056270"/>
    </source>
</evidence>
<evidence type="ECO:0000256" key="7">
    <source>
        <dbReference type="ARBA" id="ARBA00022694"/>
    </source>
</evidence>
<evidence type="ECO:0000256" key="6">
    <source>
        <dbReference type="ARBA" id="ARBA00022691"/>
    </source>
</evidence>
<evidence type="ECO:0000256" key="16">
    <source>
        <dbReference type="SAM" id="Coils"/>
    </source>
</evidence>
<keyword evidence="3 15" id="KW-0820">tRNA-binding</keyword>
<evidence type="ECO:0000256" key="11">
    <source>
        <dbReference type="ARBA" id="ARBA00065434"/>
    </source>
</evidence>
<evidence type="ECO:0000256" key="3">
    <source>
        <dbReference type="ARBA" id="ARBA00022555"/>
    </source>
</evidence>
<protein>
    <recommendedName>
        <fullName evidence="13">tRNA (guanine(10)-N(2))-methyltransferase TRMT11</fullName>
        <ecNumber evidence="12">2.1.1.214</ecNumber>
    </recommendedName>
    <alternativeName>
        <fullName evidence="14">tRNA methyltransferase 11 homolog</fullName>
    </alternativeName>
</protein>
<evidence type="ECO:0000256" key="5">
    <source>
        <dbReference type="ARBA" id="ARBA00022679"/>
    </source>
</evidence>
<gene>
    <name evidence="20" type="ORF">OKIOD_LOCUS5772</name>
</gene>
<keyword evidence="2" id="KW-0963">Cytoplasm</keyword>
<comment type="similarity">
    <text evidence="15">Belongs to the class I-like SAM-binding methyltransferase superfamily. TRM11 methyltransferase family.</text>
</comment>
<dbReference type="InterPro" id="IPR027417">
    <property type="entry name" value="P-loop_NTPase"/>
</dbReference>
<name>A0ABN7SAX8_OIKDI</name>
<keyword evidence="17" id="KW-1133">Transmembrane helix</keyword>
<dbReference type="PROSITE" id="PS51627">
    <property type="entry name" value="SAM_MT_TRM11"/>
    <property type="match status" value="1"/>
</dbReference>
<keyword evidence="4 15" id="KW-0489">Methyltransferase</keyword>
<dbReference type="SUPFAM" id="SSF53335">
    <property type="entry name" value="S-adenosyl-L-methionine-dependent methyltransferases"/>
    <property type="match status" value="1"/>
</dbReference>
<comment type="subcellular location">
    <subcellularLocation>
        <location evidence="1">Cytoplasm</location>
    </subcellularLocation>
</comment>
<feature type="domain" description="tRNA (guanine(10)-N(2))-methyltransferase TRMT11 N-terminal" evidence="19">
    <location>
        <begin position="2"/>
        <end position="166"/>
    </location>
</feature>
<dbReference type="Gene3D" id="3.40.50.150">
    <property type="entry name" value="Vaccinia Virus protein VP39"/>
    <property type="match status" value="1"/>
</dbReference>
<evidence type="ECO:0000259" key="19">
    <source>
        <dbReference type="Pfam" id="PF25904"/>
    </source>
</evidence>
<comment type="catalytic activity">
    <reaction evidence="9">
        <text>guanosine(10) in tRNA + S-adenosyl-L-methionine = N(2)-methylguanosine(10) in tRNA + S-adenosyl-L-homocysteine + H(+)</text>
        <dbReference type="Rhea" id="RHEA:43128"/>
        <dbReference type="Rhea" id="RHEA-COMP:10355"/>
        <dbReference type="Rhea" id="RHEA-COMP:10357"/>
        <dbReference type="ChEBI" id="CHEBI:15378"/>
        <dbReference type="ChEBI" id="CHEBI:57856"/>
        <dbReference type="ChEBI" id="CHEBI:59789"/>
        <dbReference type="ChEBI" id="CHEBI:74269"/>
        <dbReference type="ChEBI" id="CHEBI:74481"/>
        <dbReference type="EC" id="2.1.1.214"/>
    </reaction>
    <physiologicalReaction direction="left-to-right" evidence="9">
        <dbReference type="Rhea" id="RHEA:43129"/>
    </physiologicalReaction>
</comment>
<keyword evidence="8 15" id="KW-0694">RNA-binding</keyword>
<dbReference type="InterPro" id="IPR059073">
    <property type="entry name" value="TRMT11_N"/>
</dbReference>
<organism evidence="20 21">
    <name type="scientific">Oikopleura dioica</name>
    <name type="common">Tunicate</name>
    <dbReference type="NCBI Taxonomy" id="34765"/>
    <lineage>
        <taxon>Eukaryota</taxon>
        <taxon>Metazoa</taxon>
        <taxon>Chordata</taxon>
        <taxon>Tunicata</taxon>
        <taxon>Appendicularia</taxon>
        <taxon>Copelata</taxon>
        <taxon>Oikopleuridae</taxon>
        <taxon>Oikopleura</taxon>
    </lineage>
</organism>
<evidence type="ECO:0000256" key="17">
    <source>
        <dbReference type="SAM" id="Phobius"/>
    </source>
</evidence>
<dbReference type="SUPFAM" id="SSF52540">
    <property type="entry name" value="P-loop containing nucleoside triphosphate hydrolases"/>
    <property type="match status" value="1"/>
</dbReference>
<keyword evidence="16" id="KW-0175">Coiled coil</keyword>
<keyword evidence="6 15" id="KW-0949">S-adenosyl-L-methionine</keyword>
<dbReference type="InterPro" id="IPR000241">
    <property type="entry name" value="RlmKL-like_Mtase"/>
</dbReference>